<evidence type="ECO:0000313" key="4">
    <source>
        <dbReference type="EMBL" id="CAB4886270.1"/>
    </source>
</evidence>
<reference evidence="4" key="1">
    <citation type="submission" date="2020-05" db="EMBL/GenBank/DDBJ databases">
        <authorList>
            <person name="Chiriac C."/>
            <person name="Salcher M."/>
            <person name="Ghai R."/>
            <person name="Kavagutti S V."/>
        </authorList>
    </citation>
    <scope>NUCLEOTIDE SEQUENCE</scope>
</reference>
<dbReference type="SUPFAM" id="SSF56024">
    <property type="entry name" value="Phospholipase D/nuclease"/>
    <property type="match status" value="1"/>
</dbReference>
<accession>A0A6J7EZ68</accession>
<dbReference type="Pfam" id="PF00271">
    <property type="entry name" value="Helicase_C"/>
    <property type="match status" value="1"/>
</dbReference>
<dbReference type="Pfam" id="PF13091">
    <property type="entry name" value="PLDc_2"/>
    <property type="match status" value="1"/>
</dbReference>
<sequence>MGNDAAIAIGLYDLLLTSGVAQQLIQIDSALVTRQKLHPEEAAERVALHLYRQVESVLSRVESGQRLEAGRRIVELVLEQLERLKAGTDLRAEVIAGQGELLRAISRYLPDGSPQPIAEPLIPLVDTTLLTNAPGEPAVGTQINAEMDSADEISVLMAFIRRSGVNPMIKALRRHCSSGRRLRILTTTYTNSTEQSALDLLADAGAEIKVSYDLSKNRLHAKAWIFRRNSGFGTAYIGSSNLTSSAQVSGLEWNVRASAARNRDLVDKMRAVFEAYWESPDFRPYDPEEFARETAKLVDPPSIFVLSPISVSPHPFQARLLEQIEVSRRLGHHRNLLVSATGTGKTVMAALDYRSLQAQFGTARLLFLAHRREILEQSHNTFKQVLLDANFGEQWFGGKRPQHFDHVFASIQSLNRSDLDHLDPRHFDVVIIDEFHHAAAGSYERILDQLRPKELLGLTATPERSDGLPILDWFDGRIAAELRLWDAIEQQHLSPFQYFGIHDGLDLSAVPWKRGHGYDVEGLTNVYTVSDLWAHRVLKELAARCADISKIRALGFCVSVEHARFMERVFVEAGVHARAVWADTPVVEREQALKDLKSGAINVLFSVDLFNEGVDVPSVDTVLFLRPTDSPTLFLQQLGRGLRRSPGKDVCTVLDFVGTHRKEFRFDRRFGALLGGTRKDLIGQIEKQFPYLPAGCYMELDEKSAEIIISNIKSAIPSTKSARITALRAMVGAGHALSLAAFLEHSGISLEDLYAGDFGWSDLMEAAGVPTEPAGPHEKTLRRAVGRLLHVDDEERLEGYRDLLASASSPVVANLAQRQYRLAAMLVAPLVDGIPADALPKESSLQDACDLLWRHTQVRAEAIELLEVLSTRVDHLHSDLGNRPENPLQVHARYTRAEILAAFQELQGPRAKEWREGVKWFKEESADAFVFTLDKGTGAFSPTTRYRDYALSPELIHWESQSTTPEDSVTGMRYRTHEKNEHDIFLFARVSQNDRAFWFLGPATYVDHEGSRPMAIKWRLKYRLPGDLYASFAAAVA</sequence>
<dbReference type="InterPro" id="IPR021835">
    <property type="entry name" value="DUF3427"/>
</dbReference>
<dbReference type="InterPro" id="IPR014001">
    <property type="entry name" value="Helicase_ATP-bd"/>
</dbReference>
<organism evidence="4">
    <name type="scientific">freshwater metagenome</name>
    <dbReference type="NCBI Taxonomy" id="449393"/>
    <lineage>
        <taxon>unclassified sequences</taxon>
        <taxon>metagenomes</taxon>
        <taxon>ecological metagenomes</taxon>
    </lineage>
</organism>
<dbReference type="SUPFAM" id="SSF52540">
    <property type="entry name" value="P-loop containing nucleoside triphosphate hydrolases"/>
    <property type="match status" value="1"/>
</dbReference>
<proteinExistence type="predicted"/>
<dbReference type="PROSITE" id="PS51194">
    <property type="entry name" value="HELICASE_CTER"/>
    <property type="match status" value="1"/>
</dbReference>
<dbReference type="Pfam" id="PF11907">
    <property type="entry name" value="DUF3427"/>
    <property type="match status" value="1"/>
</dbReference>
<feature type="domain" description="PLD phosphodiesterase" evidence="1">
    <location>
        <begin position="215"/>
        <end position="246"/>
    </location>
</feature>
<dbReference type="PANTHER" id="PTHR47962">
    <property type="entry name" value="ATP-DEPENDENT HELICASE LHR-RELATED-RELATED"/>
    <property type="match status" value="1"/>
</dbReference>
<evidence type="ECO:0000259" key="2">
    <source>
        <dbReference type="PROSITE" id="PS51192"/>
    </source>
</evidence>
<dbReference type="GO" id="GO:0005524">
    <property type="term" value="F:ATP binding"/>
    <property type="evidence" value="ECO:0007669"/>
    <property type="project" value="InterPro"/>
</dbReference>
<protein>
    <submittedName>
        <fullName evidence="4">Unannotated protein</fullName>
    </submittedName>
</protein>
<dbReference type="InterPro" id="IPR027417">
    <property type="entry name" value="P-loop_NTPase"/>
</dbReference>
<dbReference type="CDD" id="cd18799">
    <property type="entry name" value="SF2_C_EcoAI-like"/>
    <property type="match status" value="1"/>
</dbReference>
<dbReference type="CDD" id="cd18032">
    <property type="entry name" value="DEXHc_RE_I_III_res"/>
    <property type="match status" value="1"/>
</dbReference>
<dbReference type="AlphaFoldDB" id="A0A6J7EZ68"/>
<dbReference type="InterPro" id="IPR052511">
    <property type="entry name" value="ATP-dep_Helicase"/>
</dbReference>
<dbReference type="PROSITE" id="PS51192">
    <property type="entry name" value="HELICASE_ATP_BIND_1"/>
    <property type="match status" value="1"/>
</dbReference>
<dbReference type="PANTHER" id="PTHR47962:SF7">
    <property type="entry name" value="MITOCHONDRIAL ATP-DEPENDENT HELICASE IRC3-RELATED"/>
    <property type="match status" value="1"/>
</dbReference>
<feature type="domain" description="Helicase ATP-binding" evidence="2">
    <location>
        <begin position="326"/>
        <end position="466"/>
    </location>
</feature>
<dbReference type="Gene3D" id="3.40.50.300">
    <property type="entry name" value="P-loop containing nucleotide triphosphate hydrolases"/>
    <property type="match status" value="2"/>
</dbReference>
<dbReference type="GO" id="GO:0003677">
    <property type="term" value="F:DNA binding"/>
    <property type="evidence" value="ECO:0007669"/>
    <property type="project" value="InterPro"/>
</dbReference>
<dbReference type="InterPro" id="IPR025202">
    <property type="entry name" value="PLD-like_dom"/>
</dbReference>
<dbReference type="Pfam" id="PF04851">
    <property type="entry name" value="ResIII"/>
    <property type="match status" value="1"/>
</dbReference>
<dbReference type="SMART" id="SM00487">
    <property type="entry name" value="DEXDc"/>
    <property type="match status" value="1"/>
</dbReference>
<dbReference type="SMART" id="SM00490">
    <property type="entry name" value="HELICc"/>
    <property type="match status" value="1"/>
</dbReference>
<dbReference type="PROSITE" id="PS50035">
    <property type="entry name" value="PLD"/>
    <property type="match status" value="1"/>
</dbReference>
<dbReference type="EMBL" id="CAFBLR010000281">
    <property type="protein sequence ID" value="CAB4886270.1"/>
    <property type="molecule type" value="Genomic_DNA"/>
</dbReference>
<dbReference type="InterPro" id="IPR006935">
    <property type="entry name" value="Helicase/UvrB_N"/>
</dbReference>
<name>A0A6J7EZ68_9ZZZZ</name>
<evidence type="ECO:0000259" key="3">
    <source>
        <dbReference type="PROSITE" id="PS51194"/>
    </source>
</evidence>
<evidence type="ECO:0000259" key="1">
    <source>
        <dbReference type="PROSITE" id="PS50035"/>
    </source>
</evidence>
<dbReference type="InterPro" id="IPR001736">
    <property type="entry name" value="PLipase_D/transphosphatidylase"/>
</dbReference>
<gene>
    <name evidence="4" type="ORF">UFOPK3417_02003</name>
</gene>
<dbReference type="InterPro" id="IPR001650">
    <property type="entry name" value="Helicase_C-like"/>
</dbReference>
<feature type="domain" description="Helicase C-terminal" evidence="3">
    <location>
        <begin position="537"/>
        <end position="682"/>
    </location>
</feature>
<dbReference type="GO" id="GO:0016887">
    <property type="term" value="F:ATP hydrolysis activity"/>
    <property type="evidence" value="ECO:0007669"/>
    <property type="project" value="TreeGrafter"/>
</dbReference>
<dbReference type="Gene3D" id="3.30.870.10">
    <property type="entry name" value="Endonuclease Chain A"/>
    <property type="match status" value="1"/>
</dbReference>